<dbReference type="Proteomes" id="UP000030645">
    <property type="component" value="Unassembled WGS sequence"/>
</dbReference>
<evidence type="ECO:0000256" key="1">
    <source>
        <dbReference type="SAM" id="MobiDB-lite"/>
    </source>
</evidence>
<keyword evidence="3" id="KW-1185">Reference proteome</keyword>
<protein>
    <submittedName>
        <fullName evidence="2">Uncharacterized protein</fullName>
    </submittedName>
</protein>
<evidence type="ECO:0000313" key="2">
    <source>
        <dbReference type="EMBL" id="EXB87526.1"/>
    </source>
</evidence>
<reference evidence="3" key="1">
    <citation type="submission" date="2013-01" db="EMBL/GenBank/DDBJ databases">
        <title>Draft Genome Sequence of a Mulberry Tree, Morus notabilis C.K. Schneid.</title>
        <authorList>
            <person name="He N."/>
            <person name="Zhao S."/>
        </authorList>
    </citation>
    <scope>NUCLEOTIDE SEQUENCE</scope>
</reference>
<dbReference type="EMBL" id="KE344936">
    <property type="protein sequence ID" value="EXB87526.1"/>
    <property type="molecule type" value="Genomic_DNA"/>
</dbReference>
<sequence length="74" mass="8410">MRMEAETMIVLKDEMENENHSPLPLRPVAVPTPNGHLFLTLKLEMGRSSNSHLGTCRDMTPHSRIPPSIQKFDQ</sequence>
<organism evidence="2 3">
    <name type="scientific">Morus notabilis</name>
    <dbReference type="NCBI Taxonomy" id="981085"/>
    <lineage>
        <taxon>Eukaryota</taxon>
        <taxon>Viridiplantae</taxon>
        <taxon>Streptophyta</taxon>
        <taxon>Embryophyta</taxon>
        <taxon>Tracheophyta</taxon>
        <taxon>Spermatophyta</taxon>
        <taxon>Magnoliopsida</taxon>
        <taxon>eudicotyledons</taxon>
        <taxon>Gunneridae</taxon>
        <taxon>Pentapetalae</taxon>
        <taxon>rosids</taxon>
        <taxon>fabids</taxon>
        <taxon>Rosales</taxon>
        <taxon>Moraceae</taxon>
        <taxon>Moreae</taxon>
        <taxon>Morus</taxon>
    </lineage>
</organism>
<proteinExistence type="predicted"/>
<gene>
    <name evidence="2" type="ORF">L484_005401</name>
</gene>
<dbReference type="AlphaFoldDB" id="W9RQ73"/>
<evidence type="ECO:0000313" key="3">
    <source>
        <dbReference type="Proteomes" id="UP000030645"/>
    </source>
</evidence>
<accession>W9RQ73</accession>
<feature type="region of interest" description="Disordered" evidence="1">
    <location>
        <begin position="51"/>
        <end position="74"/>
    </location>
</feature>
<name>W9RQ73_9ROSA</name>